<dbReference type="RefSeq" id="WP_119778474.1">
    <property type="nucleotide sequence ID" value="NZ_QYUK01000011.1"/>
</dbReference>
<feature type="domain" description="DUF4253" evidence="1">
    <location>
        <begin position="209"/>
        <end position="315"/>
    </location>
</feature>
<name>A0A418WCX7_9PROT</name>
<organism evidence="2 3">
    <name type="scientific">Oleomonas cavernae</name>
    <dbReference type="NCBI Taxonomy" id="2320859"/>
    <lineage>
        <taxon>Bacteria</taxon>
        <taxon>Pseudomonadati</taxon>
        <taxon>Pseudomonadota</taxon>
        <taxon>Alphaproteobacteria</taxon>
        <taxon>Acetobacterales</taxon>
        <taxon>Acetobacteraceae</taxon>
        <taxon>Oleomonas</taxon>
    </lineage>
</organism>
<dbReference type="Pfam" id="PF14062">
    <property type="entry name" value="DUF4253"/>
    <property type="match status" value="1"/>
</dbReference>
<reference evidence="2 3" key="1">
    <citation type="submission" date="2018-09" db="EMBL/GenBank/DDBJ databases">
        <authorList>
            <person name="Zhu H."/>
        </authorList>
    </citation>
    <scope>NUCLEOTIDE SEQUENCE [LARGE SCALE GENOMIC DNA]</scope>
    <source>
        <strain evidence="2 3">K1W22B-8</strain>
    </source>
</reference>
<evidence type="ECO:0000313" key="3">
    <source>
        <dbReference type="Proteomes" id="UP000284605"/>
    </source>
</evidence>
<dbReference type="AlphaFoldDB" id="A0A418WCX7"/>
<dbReference type="EMBL" id="QYUK01000011">
    <property type="protein sequence ID" value="RJF87840.1"/>
    <property type="molecule type" value="Genomic_DNA"/>
</dbReference>
<proteinExistence type="predicted"/>
<dbReference type="Proteomes" id="UP000284605">
    <property type="component" value="Unassembled WGS sequence"/>
</dbReference>
<comment type="caution">
    <text evidence="2">The sequence shown here is derived from an EMBL/GenBank/DDBJ whole genome shotgun (WGS) entry which is preliminary data.</text>
</comment>
<accession>A0A418WCX7</accession>
<dbReference type="InterPro" id="IPR025349">
    <property type="entry name" value="DUF4253"/>
</dbReference>
<gene>
    <name evidence="2" type="ORF">D3874_13065</name>
</gene>
<dbReference type="OrthoDB" id="7839592at2"/>
<protein>
    <submittedName>
        <fullName evidence="2">DUF4253 domain-containing protein</fullName>
    </submittedName>
</protein>
<evidence type="ECO:0000259" key="1">
    <source>
        <dbReference type="Pfam" id="PF14062"/>
    </source>
</evidence>
<sequence>MQRRTFLRSLSGLGISLAGFGQSRWLGGRRAMAQPRDPEEIQAEIAAAYARLVAALPFERVETTGREAFGRWQQLRDEGRAYPVIIGDDEALDRVAEQFARSSAGSPESILMAATSLRHPQSLIDHLAEAEAQAEAALEELQPLFKAKWEEGIRNGGIPAPGSDQMRRMLESVPILQAPAYPSPGEAHAVPGPMIIADYRGNYYPRVHILLIPAKEMAAVPAFLRLGGWDAYPQPEYQVAALRSWHKRLGAELVCASNDRMDILVHCRPRDESEAMALAREIHVFCPDVVNQGPGPIEDYAVYLMQNDWWNLWWD</sequence>
<evidence type="ECO:0000313" key="2">
    <source>
        <dbReference type="EMBL" id="RJF87840.1"/>
    </source>
</evidence>
<keyword evidence="3" id="KW-1185">Reference proteome</keyword>